<evidence type="ECO:0000256" key="6">
    <source>
        <dbReference type="ARBA" id="ARBA00034078"/>
    </source>
</evidence>
<evidence type="ECO:0000256" key="5">
    <source>
        <dbReference type="ARBA" id="ARBA00023014"/>
    </source>
</evidence>
<dbReference type="PANTHER" id="PTHR43342">
    <property type="entry name" value="NADH-QUINONE OXIDOREDUCTASE, E SUBUNIT"/>
    <property type="match status" value="1"/>
</dbReference>
<feature type="binding site" evidence="7">
    <location>
        <position position="127"/>
    </location>
    <ligand>
        <name>[2Fe-2S] cluster</name>
        <dbReference type="ChEBI" id="CHEBI:190135"/>
    </ligand>
</feature>
<dbReference type="SUPFAM" id="SSF52833">
    <property type="entry name" value="Thioredoxin-like"/>
    <property type="match status" value="1"/>
</dbReference>
<feature type="binding site" evidence="7">
    <location>
        <position position="87"/>
    </location>
    <ligand>
        <name>[2Fe-2S] cluster</name>
        <dbReference type="ChEBI" id="CHEBI:190135"/>
    </ligand>
</feature>
<evidence type="ECO:0000313" key="9">
    <source>
        <dbReference type="Proteomes" id="UP000250918"/>
    </source>
</evidence>
<comment type="caution">
    <text evidence="8">The sequence shown here is derived from an EMBL/GenBank/DDBJ whole genome shotgun (WGS) entry which is preliminary data.</text>
</comment>
<evidence type="ECO:0000313" key="8">
    <source>
        <dbReference type="EMBL" id="PWB73906.1"/>
    </source>
</evidence>
<evidence type="ECO:0000256" key="3">
    <source>
        <dbReference type="ARBA" id="ARBA00022723"/>
    </source>
</evidence>
<dbReference type="InterPro" id="IPR002023">
    <property type="entry name" value="NuoE-like"/>
</dbReference>
<dbReference type="NCBIfam" id="NF005722">
    <property type="entry name" value="PRK07539.1-2"/>
    <property type="match status" value="1"/>
</dbReference>
<keyword evidence="2 7" id="KW-0001">2Fe-2S</keyword>
<comment type="similarity">
    <text evidence="1">Belongs to the complex I 24 kDa subunit family.</text>
</comment>
<dbReference type="GO" id="GO:0051537">
    <property type="term" value="F:2 iron, 2 sulfur cluster binding"/>
    <property type="evidence" value="ECO:0007669"/>
    <property type="project" value="UniProtKB-KW"/>
</dbReference>
<evidence type="ECO:0000256" key="1">
    <source>
        <dbReference type="ARBA" id="ARBA00010643"/>
    </source>
</evidence>
<reference evidence="8 9" key="1">
    <citation type="journal article" date="2018" name="ISME J.">
        <title>A methanotrophic archaeon couples anaerobic oxidation of methane to Fe(III) reduction.</title>
        <authorList>
            <person name="Cai C."/>
            <person name="Leu A.O."/>
            <person name="Xie G.J."/>
            <person name="Guo J."/>
            <person name="Feng Y."/>
            <person name="Zhao J.X."/>
            <person name="Tyson G.W."/>
            <person name="Yuan Z."/>
            <person name="Hu S."/>
        </authorList>
    </citation>
    <scope>NUCLEOTIDE SEQUENCE [LARGE SCALE GENOMIC DNA]</scope>
    <source>
        <strain evidence="8">FeB_12</strain>
    </source>
</reference>
<dbReference type="Gene3D" id="3.40.30.10">
    <property type="entry name" value="Glutaredoxin"/>
    <property type="match status" value="1"/>
</dbReference>
<dbReference type="Gene3D" id="1.10.10.1590">
    <property type="entry name" value="NADH-quinone oxidoreductase subunit E"/>
    <property type="match status" value="1"/>
</dbReference>
<gene>
    <name evidence="8" type="ORF">C3F09_04605</name>
</gene>
<protein>
    <submittedName>
        <fullName evidence="8">NADH-quinone oxidoreductase subunit NuoE</fullName>
    </submittedName>
</protein>
<dbReference type="InterPro" id="IPR042128">
    <property type="entry name" value="NuoE_dom"/>
</dbReference>
<dbReference type="CDD" id="cd03064">
    <property type="entry name" value="TRX_Fd_NuoE"/>
    <property type="match status" value="1"/>
</dbReference>
<dbReference type="PANTHER" id="PTHR43342:SF1">
    <property type="entry name" value="BIFURCATING [FEFE] HYDROGENASE GAMMA SUBUNIT"/>
    <property type="match status" value="1"/>
</dbReference>
<keyword evidence="3 7" id="KW-0479">Metal-binding</keyword>
<dbReference type="Pfam" id="PF01257">
    <property type="entry name" value="2Fe-2S_thioredx"/>
    <property type="match status" value="1"/>
</dbReference>
<proteinExistence type="inferred from homology"/>
<organism evidence="8 9">
    <name type="scientific">candidate division GN15 bacterium</name>
    <dbReference type="NCBI Taxonomy" id="2072418"/>
    <lineage>
        <taxon>Bacteria</taxon>
        <taxon>candidate division GN15</taxon>
    </lineage>
</organism>
<comment type="cofactor">
    <cofactor evidence="6">
        <name>[2Fe-2S] cluster</name>
        <dbReference type="ChEBI" id="CHEBI:190135"/>
    </cofactor>
</comment>
<keyword evidence="4 7" id="KW-0408">Iron</keyword>
<accession>A0A855X2D7</accession>
<dbReference type="GO" id="GO:0016491">
    <property type="term" value="F:oxidoreductase activity"/>
    <property type="evidence" value="ECO:0007669"/>
    <property type="project" value="InterPro"/>
</dbReference>
<dbReference type="InterPro" id="IPR028431">
    <property type="entry name" value="NADP_DH_HndA-like"/>
</dbReference>
<evidence type="ECO:0000256" key="4">
    <source>
        <dbReference type="ARBA" id="ARBA00023004"/>
    </source>
</evidence>
<dbReference type="InterPro" id="IPR036249">
    <property type="entry name" value="Thioredoxin-like_sf"/>
</dbReference>
<dbReference type="Proteomes" id="UP000250918">
    <property type="component" value="Unassembled WGS sequence"/>
</dbReference>
<sequence length="171" mass="18939">MSDQTTQDFKPFNVELWKYDGHAGALIPLLQSAQDTYGYVSEKAIDYISHVTGIPAADIYGVVTFYAQFRTRPLGKNIIKICNGTACHVNGSKMVYDTIQDELNITYDETTEDGNFSLLSVACIGCCSLAPVITVNGETFGRLEANKLRKIIRDFKRRAKQADEKTTAGVQ</sequence>
<feature type="binding site" evidence="7">
    <location>
        <position position="82"/>
    </location>
    <ligand>
        <name>[2Fe-2S] cluster</name>
        <dbReference type="ChEBI" id="CHEBI:190135"/>
    </ligand>
</feature>
<evidence type="ECO:0000256" key="7">
    <source>
        <dbReference type="PIRSR" id="PIRSR000216-1"/>
    </source>
</evidence>
<dbReference type="GO" id="GO:0046872">
    <property type="term" value="F:metal ion binding"/>
    <property type="evidence" value="ECO:0007669"/>
    <property type="project" value="UniProtKB-KW"/>
</dbReference>
<comment type="cofactor">
    <cofactor evidence="7">
        <name>[2Fe-2S] cluster</name>
        <dbReference type="ChEBI" id="CHEBI:190135"/>
    </cofactor>
    <text evidence="7">Binds 1 [2Fe-2S] cluster.</text>
</comment>
<dbReference type="EMBL" id="PQAP01000044">
    <property type="protein sequence ID" value="PWB73906.1"/>
    <property type="molecule type" value="Genomic_DNA"/>
</dbReference>
<dbReference type="InterPro" id="IPR041921">
    <property type="entry name" value="NuoE_N"/>
</dbReference>
<dbReference type="PIRSF" id="PIRSF000216">
    <property type="entry name" value="NADH_DH_24kDa"/>
    <property type="match status" value="1"/>
</dbReference>
<evidence type="ECO:0000256" key="2">
    <source>
        <dbReference type="ARBA" id="ARBA00022714"/>
    </source>
</evidence>
<keyword evidence="5 7" id="KW-0411">Iron-sulfur</keyword>
<feature type="binding site" evidence="7">
    <location>
        <position position="123"/>
    </location>
    <ligand>
        <name>[2Fe-2S] cluster</name>
        <dbReference type="ChEBI" id="CHEBI:190135"/>
    </ligand>
</feature>
<dbReference type="AlphaFoldDB" id="A0A855X2D7"/>
<name>A0A855X2D7_9BACT</name>